<evidence type="ECO:0000259" key="1">
    <source>
        <dbReference type="SMART" id="SM00849"/>
    </source>
</evidence>
<dbReference type="Gene3D" id="3.60.15.10">
    <property type="entry name" value="Ribonuclease Z/Hydroxyacylglutathione hydrolase-like"/>
    <property type="match status" value="1"/>
</dbReference>
<dbReference type="RefSeq" id="WP_407809801.1">
    <property type="nucleotide sequence ID" value="NZ_JAIHOM010000011.1"/>
</dbReference>
<dbReference type="PANTHER" id="PTHR42663">
    <property type="entry name" value="HYDROLASE C777.06C-RELATED-RELATED"/>
    <property type="match status" value="1"/>
</dbReference>
<evidence type="ECO:0000313" key="2">
    <source>
        <dbReference type="EMBL" id="MCW6035291.1"/>
    </source>
</evidence>
<dbReference type="CDD" id="cd07715">
    <property type="entry name" value="TaR3-like_MBL-fold"/>
    <property type="match status" value="1"/>
</dbReference>
<dbReference type="Pfam" id="PF12706">
    <property type="entry name" value="Lactamase_B_2"/>
    <property type="match status" value="1"/>
</dbReference>
<dbReference type="Proteomes" id="UP001526426">
    <property type="component" value="Unassembled WGS sequence"/>
</dbReference>
<dbReference type="PANTHER" id="PTHR42663:SF4">
    <property type="entry name" value="SLL1036 PROTEIN"/>
    <property type="match status" value="1"/>
</dbReference>
<dbReference type="SUPFAM" id="SSF56281">
    <property type="entry name" value="Metallo-hydrolase/oxidoreductase"/>
    <property type="match status" value="1"/>
</dbReference>
<dbReference type="EMBL" id="JAIHOM010000011">
    <property type="protein sequence ID" value="MCW6035291.1"/>
    <property type="molecule type" value="Genomic_DNA"/>
</dbReference>
<sequence length="293" mass="33193">MKNNSSSGFFVRFWGVRGSVPSPGPETVRYGGNTSCVSMEIGDRQLIFDGGTGLRLLGKHLYDLYHEQPLEACMFFTHYHWDHIQGLPFFLPQFTAEDCFYIHGQVPQEGEIMKMERHFRDRVLHINSPVPVADIQAQLTYHDIVCGETFNLDDIVIETKPLNHPNGAMGYRVSWGGHTAVYCTDTEHFPDRLDENVLHLARDADVFIYDAMYTDEEYHNPKSPKVGWGHSTWQEGVKAAKAAGVKQLVVFHHEPNHSDDFLDQVAEEVKEAMPGSVLAKEGMKLCVISKEVK</sequence>
<reference evidence="2 3" key="1">
    <citation type="submission" date="2021-08" db="EMBL/GenBank/DDBJ databases">
        <title>Draft genome sequence of Spirulina subsalsa with high tolerance to salinity and hype-accumulation of phycocyanin.</title>
        <authorList>
            <person name="Pei H."/>
            <person name="Jiang L."/>
        </authorList>
    </citation>
    <scope>NUCLEOTIDE SEQUENCE [LARGE SCALE GENOMIC DNA]</scope>
    <source>
        <strain evidence="2 3">FACHB-351</strain>
    </source>
</reference>
<dbReference type="InterPro" id="IPR036866">
    <property type="entry name" value="RibonucZ/Hydroxyglut_hydro"/>
</dbReference>
<organism evidence="2 3">
    <name type="scientific">Spirulina subsalsa FACHB-351</name>
    <dbReference type="NCBI Taxonomy" id="234711"/>
    <lineage>
        <taxon>Bacteria</taxon>
        <taxon>Bacillati</taxon>
        <taxon>Cyanobacteriota</taxon>
        <taxon>Cyanophyceae</taxon>
        <taxon>Spirulinales</taxon>
        <taxon>Spirulinaceae</taxon>
        <taxon>Spirulina</taxon>
    </lineage>
</organism>
<dbReference type="InterPro" id="IPR001279">
    <property type="entry name" value="Metallo-B-lactamas"/>
</dbReference>
<gene>
    <name evidence="2" type="ORF">K4A83_03250</name>
</gene>
<proteinExistence type="predicted"/>
<comment type="caution">
    <text evidence="2">The sequence shown here is derived from an EMBL/GenBank/DDBJ whole genome shotgun (WGS) entry which is preliminary data.</text>
</comment>
<name>A0ABT3L1B8_9CYAN</name>
<feature type="domain" description="Metallo-beta-lactamase" evidence="1">
    <location>
        <begin position="33"/>
        <end position="230"/>
    </location>
</feature>
<keyword evidence="3" id="KW-1185">Reference proteome</keyword>
<protein>
    <submittedName>
        <fullName evidence="2">MBL fold metallo-hydrolase</fullName>
    </submittedName>
</protein>
<dbReference type="SMART" id="SM00849">
    <property type="entry name" value="Lactamase_B"/>
    <property type="match status" value="1"/>
</dbReference>
<accession>A0ABT3L1B8</accession>
<evidence type="ECO:0000313" key="3">
    <source>
        <dbReference type="Proteomes" id="UP001526426"/>
    </source>
</evidence>